<accession>A0A7H0HWE8</accession>
<dbReference type="KEGG" id="sgj:IAG43_19380"/>
<keyword evidence="1" id="KW-0812">Transmembrane</keyword>
<evidence type="ECO:0000256" key="1">
    <source>
        <dbReference type="SAM" id="Phobius"/>
    </source>
</evidence>
<keyword evidence="1" id="KW-1133">Transmembrane helix</keyword>
<dbReference type="AlphaFoldDB" id="A0A7H0HWE8"/>
<dbReference type="EMBL" id="CP060825">
    <property type="protein sequence ID" value="QNP64864.1"/>
    <property type="molecule type" value="Genomic_DNA"/>
</dbReference>
<gene>
    <name evidence="2" type="ORF">IAG43_19380</name>
</gene>
<evidence type="ECO:0000313" key="2">
    <source>
        <dbReference type="EMBL" id="QNP64864.1"/>
    </source>
</evidence>
<sequence length="173" mass="19094">MVDNSWWIGLITGGTAVVASWVTGRSLTRSARVEAEVTANAAEVAQARTRRRDAYRELSATVHGLSEVFWRMKEADAAPEGARRQAVLQKMRTASRAALNEVTRASREVALEGPEDAAEAARQLRRKALTAQRELVGLAEGAGDREAYDRAYRVFREDHSRFLDLARAALEIG</sequence>
<protein>
    <submittedName>
        <fullName evidence="2">Uncharacterized protein</fullName>
    </submittedName>
</protein>
<proteinExistence type="predicted"/>
<feature type="transmembrane region" description="Helical" evidence="1">
    <location>
        <begin position="6"/>
        <end position="24"/>
    </location>
</feature>
<evidence type="ECO:0000313" key="3">
    <source>
        <dbReference type="Proteomes" id="UP000516230"/>
    </source>
</evidence>
<reference evidence="2 3" key="1">
    <citation type="submission" date="2020-08" db="EMBL/GenBank/DDBJ databases">
        <title>A novel species.</title>
        <authorList>
            <person name="Gao J."/>
        </authorList>
    </citation>
    <scope>NUCLEOTIDE SEQUENCE [LARGE SCALE GENOMIC DNA]</scope>
    <source>
        <strain evidence="2 3">CRPJ-33</strain>
    </source>
</reference>
<keyword evidence="1" id="KW-0472">Membrane</keyword>
<keyword evidence="3" id="KW-1185">Reference proteome</keyword>
<name>A0A7H0HWE8_9ACTN</name>
<organism evidence="2 3">
    <name type="scientific">Streptomyces genisteinicus</name>
    <dbReference type="NCBI Taxonomy" id="2768068"/>
    <lineage>
        <taxon>Bacteria</taxon>
        <taxon>Bacillati</taxon>
        <taxon>Actinomycetota</taxon>
        <taxon>Actinomycetes</taxon>
        <taxon>Kitasatosporales</taxon>
        <taxon>Streptomycetaceae</taxon>
        <taxon>Streptomyces</taxon>
    </lineage>
</organism>
<dbReference type="Proteomes" id="UP000516230">
    <property type="component" value="Chromosome"/>
</dbReference>
<dbReference type="RefSeq" id="WP_187741964.1">
    <property type="nucleotide sequence ID" value="NZ_CP060825.1"/>
</dbReference>